<dbReference type="EMBL" id="BK014646">
    <property type="protein sequence ID" value="DAD65616.1"/>
    <property type="molecule type" value="Genomic_DNA"/>
</dbReference>
<dbReference type="Pfam" id="PF10926">
    <property type="entry name" value="DUF2800"/>
    <property type="match status" value="1"/>
</dbReference>
<sequence length="359" mass="38416">MTCPGSVAAIAACPVEDTPSEAAAEGTAAHALAEILLRERIELKGRGDLLKEWAAEYGEKYDANELKAGVMPYVDKVSDAWEELGGRKHARLLLEQRVFVIEGVYGTADAVVISDKGVLHVLDLKFGRGVRVEAEDNPQLRCYALGALQDAELERDIHEVRMTIVQPRHKDGGHISTAVMTAKELHAWGEELAAAAEATQVEGAPRVPSEGGCLFCPAAPWCPERAAFVAEAVGLDVSTRLTADPVDYSPAVLAEAMGNVEAVEGWCKAVRREALRQAGTDEGLPGWRLKPGRARRSVTEEAAQALVDFGMLSEDEAFTRSPVTLSKLEKAVGGRKALDAAVGDLLKLSTSAPTLAKDE</sequence>
<dbReference type="InterPro" id="IPR021229">
    <property type="entry name" value="DUF2800"/>
</dbReference>
<organism evidence="1">
    <name type="scientific">Siphoviridae sp. ct45W1</name>
    <dbReference type="NCBI Taxonomy" id="2823562"/>
    <lineage>
        <taxon>Viruses</taxon>
        <taxon>Duplodnaviria</taxon>
        <taxon>Heunggongvirae</taxon>
        <taxon>Uroviricota</taxon>
        <taxon>Caudoviricetes</taxon>
    </lineage>
</organism>
<reference evidence="1" key="1">
    <citation type="journal article" date="2021" name="Proc. Natl. Acad. Sci. U.S.A.">
        <title>A Catalog of Tens of Thousands of Viruses from Human Metagenomes Reveals Hidden Associations with Chronic Diseases.</title>
        <authorList>
            <person name="Tisza M.J."/>
            <person name="Buck C.B."/>
        </authorList>
    </citation>
    <scope>NUCLEOTIDE SEQUENCE</scope>
    <source>
        <strain evidence="1">Ct45W1</strain>
    </source>
</reference>
<protein>
    <recommendedName>
        <fullName evidence="2">DUF2800 domain-containing protein</fullName>
    </recommendedName>
</protein>
<dbReference type="InterPro" id="IPR011604">
    <property type="entry name" value="PDDEXK-like_dom_sf"/>
</dbReference>
<proteinExistence type="predicted"/>
<evidence type="ECO:0008006" key="2">
    <source>
        <dbReference type="Google" id="ProtNLM"/>
    </source>
</evidence>
<name>A0A8S5L6R1_9CAUD</name>
<dbReference type="Gene3D" id="3.90.320.10">
    <property type="match status" value="1"/>
</dbReference>
<accession>A0A8S5L6R1</accession>
<evidence type="ECO:0000313" key="1">
    <source>
        <dbReference type="EMBL" id="DAD65616.1"/>
    </source>
</evidence>